<reference evidence="1" key="1">
    <citation type="submission" date="2015-09" db="EMBL/GenBank/DDBJ databases">
        <title>De novo assembly of Pectinophora gossypiella (Pink Bollworm) gut transcriptome.</title>
        <authorList>
            <person name="Tassone E.E."/>
        </authorList>
    </citation>
    <scope>NUCLEOTIDE SEQUENCE</scope>
</reference>
<gene>
    <name evidence="1" type="ORF">g.12451</name>
</gene>
<dbReference type="AlphaFoldDB" id="A0A1E1VY79"/>
<protein>
    <submittedName>
        <fullName evidence="1">Uncharacterized protein</fullName>
    </submittedName>
</protein>
<feature type="non-terminal residue" evidence="1">
    <location>
        <position position="1"/>
    </location>
</feature>
<accession>A0A1E1VY79</accession>
<dbReference type="OrthoDB" id="5978043at2759"/>
<name>A0A1E1VY79_PECGO</name>
<organism evidence="1">
    <name type="scientific">Pectinophora gossypiella</name>
    <name type="common">Cotton pink bollworm</name>
    <name type="synonym">Depressaria gossypiella</name>
    <dbReference type="NCBI Taxonomy" id="13191"/>
    <lineage>
        <taxon>Eukaryota</taxon>
        <taxon>Metazoa</taxon>
        <taxon>Ecdysozoa</taxon>
        <taxon>Arthropoda</taxon>
        <taxon>Hexapoda</taxon>
        <taxon>Insecta</taxon>
        <taxon>Pterygota</taxon>
        <taxon>Neoptera</taxon>
        <taxon>Endopterygota</taxon>
        <taxon>Lepidoptera</taxon>
        <taxon>Glossata</taxon>
        <taxon>Ditrysia</taxon>
        <taxon>Gelechioidea</taxon>
        <taxon>Gelechiidae</taxon>
        <taxon>Apatetrinae</taxon>
        <taxon>Pectinophora</taxon>
    </lineage>
</organism>
<evidence type="ECO:0000313" key="1">
    <source>
        <dbReference type="EMBL" id="JAT79631.1"/>
    </source>
</evidence>
<dbReference type="EMBL" id="GDQN01011423">
    <property type="protein sequence ID" value="JAT79631.1"/>
    <property type="molecule type" value="Transcribed_RNA"/>
</dbReference>
<sequence length="121" mass="14354">ENKGYFYFYFIYNNDTDLDKKNDRTAEREGDEVKKKSFKVGDHVLFRLYNMNRKWQRGLITAELAPALYEVSTDNDMKYRRHIDQLLKTRPPAEAEGSCQDYDQEEIIIPPPEEWAEIIGV</sequence>
<proteinExistence type="predicted"/>